<dbReference type="AlphaFoldDB" id="A0A9N9MM20"/>
<evidence type="ECO:0000313" key="3">
    <source>
        <dbReference type="Proteomes" id="UP001152799"/>
    </source>
</evidence>
<gene>
    <name evidence="2" type="ORF">CEUTPL_LOCUS5681</name>
</gene>
<dbReference type="EMBL" id="OU892278">
    <property type="protein sequence ID" value="CAG9765062.1"/>
    <property type="molecule type" value="Genomic_DNA"/>
</dbReference>
<sequence>MGDFETFRSHMLSRPKQKDSLTYIIYKGQKYYIDISKLKTERSSQHVQHRSSTISSDSIGSEDSNGYLIMRSPLQEENNNIKATVNDPSLMTKIEITSTDPEKNESSRKSAGKKCCQSCCNVLFWTSVFTTPLTVSALLMYFLFNNIELLQ</sequence>
<keyword evidence="1" id="KW-0812">Transmembrane</keyword>
<evidence type="ECO:0000256" key="1">
    <source>
        <dbReference type="SAM" id="Phobius"/>
    </source>
</evidence>
<organism evidence="2 3">
    <name type="scientific">Ceutorhynchus assimilis</name>
    <name type="common">cabbage seed weevil</name>
    <dbReference type="NCBI Taxonomy" id="467358"/>
    <lineage>
        <taxon>Eukaryota</taxon>
        <taxon>Metazoa</taxon>
        <taxon>Ecdysozoa</taxon>
        <taxon>Arthropoda</taxon>
        <taxon>Hexapoda</taxon>
        <taxon>Insecta</taxon>
        <taxon>Pterygota</taxon>
        <taxon>Neoptera</taxon>
        <taxon>Endopterygota</taxon>
        <taxon>Coleoptera</taxon>
        <taxon>Polyphaga</taxon>
        <taxon>Cucujiformia</taxon>
        <taxon>Curculionidae</taxon>
        <taxon>Ceutorhynchinae</taxon>
        <taxon>Ceutorhynchus</taxon>
    </lineage>
</organism>
<evidence type="ECO:0000313" key="2">
    <source>
        <dbReference type="EMBL" id="CAG9765062.1"/>
    </source>
</evidence>
<keyword evidence="1" id="KW-0472">Membrane</keyword>
<keyword evidence="1" id="KW-1133">Transmembrane helix</keyword>
<keyword evidence="3" id="KW-1185">Reference proteome</keyword>
<feature type="transmembrane region" description="Helical" evidence="1">
    <location>
        <begin position="122"/>
        <end position="144"/>
    </location>
</feature>
<proteinExistence type="predicted"/>
<accession>A0A9N9MM20</accession>
<name>A0A9N9MM20_9CUCU</name>
<dbReference type="Proteomes" id="UP001152799">
    <property type="component" value="Chromosome 2"/>
</dbReference>
<protein>
    <submittedName>
        <fullName evidence="2">Uncharacterized protein</fullName>
    </submittedName>
</protein>
<reference evidence="2" key="1">
    <citation type="submission" date="2022-01" db="EMBL/GenBank/DDBJ databases">
        <authorList>
            <person name="King R."/>
        </authorList>
    </citation>
    <scope>NUCLEOTIDE SEQUENCE</scope>
</reference>